<evidence type="ECO:0000313" key="1">
    <source>
        <dbReference type="EMBL" id="ELY35381.1"/>
    </source>
</evidence>
<evidence type="ECO:0000313" key="2">
    <source>
        <dbReference type="Proteomes" id="UP000011599"/>
    </source>
</evidence>
<name>L9VEA6_9EURY</name>
<dbReference type="PATRIC" id="fig|1114856.3.peg.4871"/>
<dbReference type="EMBL" id="AOHW01000057">
    <property type="protein sequence ID" value="ELY35381.1"/>
    <property type="molecule type" value="Genomic_DNA"/>
</dbReference>
<gene>
    <name evidence="1" type="ORF">C496_23643</name>
</gene>
<keyword evidence="2" id="KW-1185">Reference proteome</keyword>
<reference evidence="1 2" key="1">
    <citation type="journal article" date="2014" name="PLoS Genet.">
        <title>Phylogenetically driven sequencing of extremely halophilic archaea reveals strategies for static and dynamic osmo-response.</title>
        <authorList>
            <person name="Becker E.A."/>
            <person name="Seitzer P.M."/>
            <person name="Tritt A."/>
            <person name="Larsen D."/>
            <person name="Krusor M."/>
            <person name="Yao A.I."/>
            <person name="Wu D."/>
            <person name="Madern D."/>
            <person name="Eisen J.A."/>
            <person name="Darling A.E."/>
            <person name="Facciotti M.T."/>
        </authorList>
    </citation>
    <scope>NUCLEOTIDE SEQUENCE [LARGE SCALE GENOMIC DNA]</scope>
    <source>
        <strain evidence="1 2">GA33</strain>
    </source>
</reference>
<organism evidence="1 2">
    <name type="scientific">Natronorubrum tibetense GA33</name>
    <dbReference type="NCBI Taxonomy" id="1114856"/>
    <lineage>
        <taxon>Archaea</taxon>
        <taxon>Methanobacteriati</taxon>
        <taxon>Methanobacteriota</taxon>
        <taxon>Stenosarchaea group</taxon>
        <taxon>Halobacteria</taxon>
        <taxon>Halobacteriales</taxon>
        <taxon>Natrialbaceae</taxon>
        <taxon>Natronorubrum</taxon>
    </lineage>
</organism>
<dbReference type="STRING" id="1114856.GCA_000383975_04755"/>
<dbReference type="AlphaFoldDB" id="L9VEA6"/>
<comment type="caution">
    <text evidence="1">The sequence shown here is derived from an EMBL/GenBank/DDBJ whole genome shotgun (WGS) entry which is preliminary data.</text>
</comment>
<proteinExistence type="predicted"/>
<protein>
    <submittedName>
        <fullName evidence="1">Uncharacterized protein</fullName>
    </submittedName>
</protein>
<accession>L9VEA6</accession>
<sequence>MITIVKKRCAIRIKPSNGDIIRDFLSVAFLLEEYFRMKDLLSSQPLFSLSLTHLNSFFAPEG</sequence>
<dbReference type="Proteomes" id="UP000011599">
    <property type="component" value="Unassembled WGS sequence"/>
</dbReference>